<feature type="domain" description="Phage tail tape measure protein" evidence="2">
    <location>
        <begin position="245"/>
        <end position="407"/>
    </location>
</feature>
<evidence type="ECO:0000313" key="3">
    <source>
        <dbReference type="EMBL" id="KAA6126818.1"/>
    </source>
</evidence>
<accession>A0AB34CL22</accession>
<evidence type="ECO:0000259" key="2">
    <source>
        <dbReference type="Pfam" id="PF10145"/>
    </source>
</evidence>
<feature type="coiled-coil region" evidence="1">
    <location>
        <begin position="68"/>
        <end position="135"/>
    </location>
</feature>
<protein>
    <recommendedName>
        <fullName evidence="2">Phage tail tape measure protein domain-containing protein</fullName>
    </recommendedName>
</protein>
<keyword evidence="1" id="KW-0175">Coiled coil</keyword>
<evidence type="ECO:0000313" key="4">
    <source>
        <dbReference type="Proteomes" id="UP000324255"/>
    </source>
</evidence>
<name>A0AB34CL22_9GAMM</name>
<dbReference type="RefSeq" id="WP_150037382.1">
    <property type="nucleotide sequence ID" value="NZ_VWVM01000004.1"/>
</dbReference>
<organism evidence="3 4">
    <name type="scientific">Candidatus Pantoea gossypiicola</name>
    <dbReference type="NCBI Taxonomy" id="2608008"/>
    <lineage>
        <taxon>Bacteria</taxon>
        <taxon>Pseudomonadati</taxon>
        <taxon>Pseudomonadota</taxon>
        <taxon>Gammaproteobacteria</taxon>
        <taxon>Enterobacterales</taxon>
        <taxon>Erwiniaceae</taxon>
        <taxon>Pantoea</taxon>
    </lineage>
</organism>
<keyword evidence="4" id="KW-1185">Reference proteome</keyword>
<dbReference type="AlphaFoldDB" id="A0AB34CL22"/>
<evidence type="ECO:0000256" key="1">
    <source>
        <dbReference type="SAM" id="Coils"/>
    </source>
</evidence>
<gene>
    <name evidence="3" type="ORF">F3I20_07085</name>
</gene>
<dbReference type="Proteomes" id="UP000324255">
    <property type="component" value="Unassembled WGS sequence"/>
</dbReference>
<dbReference type="Pfam" id="PF10145">
    <property type="entry name" value="PhageMin_Tail"/>
    <property type="match status" value="1"/>
</dbReference>
<sequence>MAGPFDTQIGIGVKDNATAGIKSIRNEVTRMQEARERLGVQSEHKIRRAIQQTEASLNRLARSGTLSAAEMSRAQEKAAAKITRLQKEMAEAEVRSYTSRNAAREAYMALGIRSEHEIQREIQKTTAAYNRLERSGVLSATEQKRAYEQMTSTVGRLRRELGETERTQSRLTSTFKTIGGIAAGVSGAAMVLGRPIGQQRDFDSELHQASNFLYRDKNSASERLAGVDALRNNVYAAVEYGGGDRQSALAASEVMGRSKMGTSDVYGALPEVMKVSTATGADASDVASLMTSTYNFGFKGEQARAALDAATTASQHGKADVSLLAREAPRGLENARGAGFTGQKGFADVMALYEVASSIAGNADEGATNTNDLITELSSTNLNNSAKRVRINGHRLDFQGMATHDAEQGHNALYTLEHLVRAVDRHDPKLLALNKKLSAASTPEQRTNIQRAIDEEHRDNIGKFLHNQQSANAFLGYERNTDQFDAISKDVEKQFSLKPGQRSTDIDYAVMQDTANYKSQQLKTQDEKASDAATKTLSDVLGNIELKAAELAEEFPKVATAAKGAAIALSTVAAFGIVKGGADLLTGGGKGGGLLGRIRGNPGAVAEAAEDAAEATGGKPGWLKSLGRWLIKGGRTLGGAAVSGGKGLVTDGLIGNPLAMTIAGLIIPSDTVSGKNESAELARLKNHNQGVNARQTSAEALSYLQNWNGEKKTPGGQPVLQLPAQPAPVVSVNVHVDGQQLLSWFQTHVDQNARRHGA</sequence>
<reference evidence="3 4" key="1">
    <citation type="submission" date="2019-09" db="EMBL/GenBank/DDBJ databases">
        <title>Genomic diversity of phyloplane-associated Pantoea species in Pakistan cotton crop.</title>
        <authorList>
            <person name="Tufail M.R."/>
            <person name="Cook D.R."/>
        </authorList>
    </citation>
    <scope>NUCLEOTIDE SEQUENCE [LARGE SCALE GENOMIC DNA]</scope>
    <source>
        <strain evidence="3 4">B_8</strain>
    </source>
</reference>
<proteinExistence type="predicted"/>
<comment type="caution">
    <text evidence="3">The sequence shown here is derived from an EMBL/GenBank/DDBJ whole genome shotgun (WGS) entry which is preliminary data.</text>
</comment>
<dbReference type="EMBL" id="VWVM01000004">
    <property type="protein sequence ID" value="KAA6126818.1"/>
    <property type="molecule type" value="Genomic_DNA"/>
</dbReference>
<dbReference type="InterPro" id="IPR010090">
    <property type="entry name" value="Phage_tape_meas"/>
</dbReference>